<keyword evidence="4" id="KW-1185">Reference proteome</keyword>
<dbReference type="Pfam" id="PF06032">
    <property type="entry name" value="S-Me-THD_N"/>
    <property type="match status" value="1"/>
</dbReference>
<reference evidence="3" key="1">
    <citation type="submission" date="2009-02" db="EMBL/GenBank/DDBJ databases">
        <authorList>
            <person name="Fulton L."/>
            <person name="Clifton S."/>
            <person name="Fulton B."/>
            <person name="Xu J."/>
            <person name="Minx P."/>
            <person name="Pepin K.H."/>
            <person name="Johnson M."/>
            <person name="Bhonagiri V."/>
            <person name="Nash W.E."/>
            <person name="Mardis E.R."/>
            <person name="Wilson R.K."/>
        </authorList>
    </citation>
    <scope>NUCLEOTIDE SEQUENCE [LARGE SCALE GENOMIC DNA]</scope>
    <source>
        <strain evidence="3">DSM 15053</strain>
    </source>
</reference>
<comment type="caution">
    <text evidence="3">The sequence shown here is derived from an EMBL/GenBank/DDBJ whole genome shotgun (WGS) entry which is preliminary data.</text>
</comment>
<evidence type="ECO:0008006" key="5">
    <source>
        <dbReference type="Google" id="ProtNLM"/>
    </source>
</evidence>
<evidence type="ECO:0000259" key="2">
    <source>
        <dbReference type="Pfam" id="PF20906"/>
    </source>
</evidence>
<feature type="domain" description="S-Me-THD N-terminal" evidence="1">
    <location>
        <begin position="9"/>
        <end position="162"/>
    </location>
</feature>
<dbReference type="STRING" id="553973.CLOHYLEM_04368"/>
<dbReference type="eggNOG" id="COG3535">
    <property type="taxonomic scope" value="Bacteria"/>
</dbReference>
<name>C0BX34_9FIRM</name>
<proteinExistence type="predicted"/>
<dbReference type="Proteomes" id="UP000004893">
    <property type="component" value="Unassembled WGS sequence"/>
</dbReference>
<evidence type="ECO:0000313" key="3">
    <source>
        <dbReference type="EMBL" id="EEG75632.1"/>
    </source>
</evidence>
<reference evidence="3" key="2">
    <citation type="submission" date="2013-06" db="EMBL/GenBank/DDBJ databases">
        <title>Draft genome sequence of Clostridium hylemonae (DSM 15053).</title>
        <authorList>
            <person name="Sudarsanam P."/>
            <person name="Ley R."/>
            <person name="Guruge J."/>
            <person name="Turnbaugh P.J."/>
            <person name="Mahowald M."/>
            <person name="Liep D."/>
            <person name="Gordon J."/>
        </authorList>
    </citation>
    <scope>NUCLEOTIDE SEQUENCE</scope>
    <source>
        <strain evidence="3">DSM 15053</strain>
    </source>
</reference>
<sequence length="364" mass="38692">MSVKMNREQLYDMTSGAIILGSGGGGDVKTSYRLLEDILALTEEVEFAGLDEVPDDANVAIISGMGSPAATKERGFDCIACVHALKRLEAVTGRKIDYVAAFEVGGGNFMPPVYTACYTGIKVINADGVGRAVPESFMIMPEIHKIRSAPFAMANEENLSAVLYYEDSSDCELIGRPIVNVFGGSAGVANYIMDGAAAKKALVAGSYELARSIGEAVRLGIAAGGRPVECIARATGGIEIIEGKLTELNMKTENSHDWGYEIIEGTGSYTGKSIKIMIENENILAFDQDGGVRCVTPDALCVFRSDGTPLTNADLEPGMDVAFVGVPCNPKWLEGDAVSVFQKAFDHFGYKGGYIPVTELNAHS</sequence>
<dbReference type="AlphaFoldDB" id="C0BX34"/>
<dbReference type="Gene3D" id="3.40.1610.10">
    <property type="entry name" value="CV3147-like domain"/>
    <property type="match status" value="1"/>
</dbReference>
<dbReference type="InterPro" id="IPR010318">
    <property type="entry name" value="S-Me-THD_N"/>
</dbReference>
<accession>C0BX34</accession>
<dbReference type="EMBL" id="ABYI02000007">
    <property type="protein sequence ID" value="EEG75632.1"/>
    <property type="molecule type" value="Genomic_DNA"/>
</dbReference>
<evidence type="ECO:0000259" key="1">
    <source>
        <dbReference type="Pfam" id="PF06032"/>
    </source>
</evidence>
<dbReference type="RefSeq" id="WP_006441702.1">
    <property type="nucleotide sequence ID" value="NZ_CP036524.1"/>
</dbReference>
<evidence type="ECO:0000313" key="4">
    <source>
        <dbReference type="Proteomes" id="UP000004893"/>
    </source>
</evidence>
<dbReference type="Pfam" id="PF20906">
    <property type="entry name" value="S-Me-THD_C"/>
    <property type="match status" value="1"/>
</dbReference>
<dbReference type="Gene3D" id="2.40.390.10">
    <property type="entry name" value="CV3147-like"/>
    <property type="match status" value="1"/>
</dbReference>
<organism evidence="3 4">
    <name type="scientific">[Clostridium] hylemonae DSM 15053</name>
    <dbReference type="NCBI Taxonomy" id="553973"/>
    <lineage>
        <taxon>Bacteria</taxon>
        <taxon>Bacillati</taxon>
        <taxon>Bacillota</taxon>
        <taxon>Clostridia</taxon>
        <taxon>Lachnospirales</taxon>
        <taxon>Lachnospiraceae</taxon>
    </lineage>
</organism>
<dbReference type="HOGENOM" id="CLU_038930_0_1_9"/>
<gene>
    <name evidence="3" type="ORF">CLOHYLEM_04368</name>
</gene>
<dbReference type="OrthoDB" id="7441206at2"/>
<dbReference type="InterPro" id="IPR024071">
    <property type="entry name" value="S-Me-THD_C_sf"/>
</dbReference>
<feature type="domain" description="S-Me-THD-like C-terminal" evidence="2">
    <location>
        <begin position="169"/>
        <end position="357"/>
    </location>
</feature>
<dbReference type="InterPro" id="IPR027479">
    <property type="entry name" value="S-Me-THD_N_sf"/>
</dbReference>
<dbReference type="InterPro" id="IPR048350">
    <property type="entry name" value="S-Me-THD-like_C"/>
</dbReference>
<protein>
    <recommendedName>
        <fullName evidence="5">DUF917 domain-containing protein</fullName>
    </recommendedName>
</protein>
<dbReference type="SUPFAM" id="SSF160991">
    <property type="entry name" value="CV3147-like"/>
    <property type="match status" value="1"/>
</dbReference>